<accession>A0A6B9PAF5</accession>
<dbReference type="EMBL" id="AY190604">
    <property type="protein sequence ID" value="QHD55942.1"/>
    <property type="molecule type" value="Genomic_DNA"/>
</dbReference>
<gene>
    <name evidence="1" type="ORF">HfxHF1_105</name>
</gene>
<sequence length="62" mass="7078">MVDFEHYHGDEMCHHGREVATDDDPCPYQGSQIAEDDTAKFILCGQHHQKFVGGMAARRMTR</sequence>
<dbReference type="Proteomes" id="UP000001309">
    <property type="component" value="Segment"/>
</dbReference>
<keyword evidence="2" id="KW-1185">Reference proteome</keyword>
<dbReference type="GeneID" id="43578441"/>
<dbReference type="RefSeq" id="YP_009725277.1">
    <property type="nucleotide sequence ID" value="NC_004927.2"/>
</dbReference>
<evidence type="ECO:0000313" key="2">
    <source>
        <dbReference type="Proteomes" id="UP000001309"/>
    </source>
</evidence>
<reference evidence="1 2" key="1">
    <citation type="journal article" date="2004" name="J. Bacteriol.">
        <title>Haloviruses HF1 and HF2: evidence for a recent and large recombination event.</title>
        <authorList>
            <person name="Tang S.L."/>
            <person name="Nuttall S."/>
            <person name="Dyall-Smith M."/>
        </authorList>
    </citation>
    <scope>NUCLEOTIDE SEQUENCE [LARGE SCALE GENOMIC DNA]</scope>
</reference>
<proteinExistence type="predicted"/>
<name>A0A6B9PAF5_9CAUD</name>
<evidence type="ECO:0000313" key="1">
    <source>
        <dbReference type="EMBL" id="QHD55942.1"/>
    </source>
</evidence>
<organism evidence="1 2">
    <name type="scientific">Halophage HF1</name>
    <dbReference type="NCBI Taxonomy" id="2847106"/>
    <lineage>
        <taxon>Viruses</taxon>
        <taxon>Duplodnaviria</taxon>
        <taxon>Heunggongvirae</taxon>
        <taxon>Uroviricota</taxon>
        <taxon>Caudoviricetes</taxon>
        <taxon>Thumleimavirales</taxon>
        <taxon>Hafunaviridae</taxon>
        <taxon>Haloferacalesvirus</taxon>
        <taxon>Haloferacalesvirus moolapense</taxon>
        <taxon>Haloferacalesvirus HF1</taxon>
    </lineage>
</organism>
<dbReference type="KEGG" id="vg:43578441"/>
<protein>
    <submittedName>
        <fullName evidence="1">Uncharacterized protein</fullName>
    </submittedName>
</protein>